<comment type="caution">
    <text evidence="2">The sequence shown here is derived from an EMBL/GenBank/DDBJ whole genome shotgun (WGS) entry which is preliminary data.</text>
</comment>
<dbReference type="GO" id="GO:0016887">
    <property type="term" value="F:ATP hydrolysis activity"/>
    <property type="evidence" value="ECO:0007669"/>
    <property type="project" value="TreeGrafter"/>
</dbReference>
<dbReference type="PANTHER" id="PTHR31285:SF0">
    <property type="entry name" value="NICOTINAMIDE MONONUCLEOTIDE ADENYLYLTRANSFERASE"/>
    <property type="match status" value="1"/>
</dbReference>
<reference evidence="2 3" key="1">
    <citation type="submission" date="2021-02" db="EMBL/GenBank/DDBJ databases">
        <title>Genome assembly of Pseudopithomyces chartarum.</title>
        <authorList>
            <person name="Jauregui R."/>
            <person name="Singh J."/>
            <person name="Voisey C."/>
        </authorList>
    </citation>
    <scope>NUCLEOTIDE SEQUENCE [LARGE SCALE GENOMIC DNA]</scope>
    <source>
        <strain evidence="2 3">AGR01</strain>
    </source>
</reference>
<dbReference type="EMBL" id="WVTA01000002">
    <property type="protein sequence ID" value="KAK3216461.1"/>
    <property type="molecule type" value="Genomic_DNA"/>
</dbReference>
<feature type="region of interest" description="Disordered" evidence="1">
    <location>
        <begin position="251"/>
        <end position="274"/>
    </location>
</feature>
<dbReference type="PANTHER" id="PTHR31285">
    <property type="entry name" value="NICOTINAMIDE MONONUCLEOTIDE ADENYLYLTRANSFERASE"/>
    <property type="match status" value="1"/>
</dbReference>
<proteinExistence type="predicted"/>
<gene>
    <name evidence="2" type="ORF">GRF29_8g3387991</name>
</gene>
<sequence>MPEMSSRLSSLRALLPTLDSALQTFAASPSRFHIVHTINPSPAHPRTLYILDSSFNPPSRAHLSLATSALETSHPTSKNPIRLLLLFSTHNADKAPSPASFTQRLALMSAFATDIATSLHSDANIPIDIGLTKEPYYTDKSTAIEREGKDVYGSEARHVHLVGYDTLIRFCNPKYYPNHTPPLSALRPFFKAGHKLRVTQRPEDAGDASSKEFGSVEEQEGYLRGIKEGGLEKEGFEAGWRDSIEMVGGTGVGVSSTRVRNAAKEGRWDEKVGH</sequence>
<accession>A0AAN6M8Y0</accession>
<name>A0AAN6M8Y0_9PLEO</name>
<dbReference type="GO" id="GO:0005634">
    <property type="term" value="C:nucleus"/>
    <property type="evidence" value="ECO:0007669"/>
    <property type="project" value="TreeGrafter"/>
</dbReference>
<keyword evidence="3" id="KW-1185">Reference proteome</keyword>
<protein>
    <recommendedName>
        <fullName evidence="4">Nicotinamide-nucleotide adenylyltransferase</fullName>
    </recommendedName>
</protein>
<dbReference type="GO" id="GO:0000309">
    <property type="term" value="F:nicotinamide-nucleotide adenylyltransferase activity"/>
    <property type="evidence" value="ECO:0007669"/>
    <property type="project" value="TreeGrafter"/>
</dbReference>
<dbReference type="SUPFAM" id="SSF52374">
    <property type="entry name" value="Nucleotidylyl transferase"/>
    <property type="match status" value="1"/>
</dbReference>
<evidence type="ECO:0008006" key="4">
    <source>
        <dbReference type="Google" id="ProtNLM"/>
    </source>
</evidence>
<dbReference type="Gene3D" id="3.40.50.620">
    <property type="entry name" value="HUPs"/>
    <property type="match status" value="1"/>
</dbReference>
<dbReference type="AlphaFoldDB" id="A0AAN6M8Y0"/>
<organism evidence="2 3">
    <name type="scientific">Pseudopithomyces chartarum</name>
    <dbReference type="NCBI Taxonomy" id="1892770"/>
    <lineage>
        <taxon>Eukaryota</taxon>
        <taxon>Fungi</taxon>
        <taxon>Dikarya</taxon>
        <taxon>Ascomycota</taxon>
        <taxon>Pezizomycotina</taxon>
        <taxon>Dothideomycetes</taxon>
        <taxon>Pleosporomycetidae</taxon>
        <taxon>Pleosporales</taxon>
        <taxon>Massarineae</taxon>
        <taxon>Didymosphaeriaceae</taxon>
        <taxon>Pseudopithomyces</taxon>
    </lineage>
</organism>
<dbReference type="GO" id="GO:0005737">
    <property type="term" value="C:cytoplasm"/>
    <property type="evidence" value="ECO:0007669"/>
    <property type="project" value="TreeGrafter"/>
</dbReference>
<dbReference type="InterPro" id="IPR014729">
    <property type="entry name" value="Rossmann-like_a/b/a_fold"/>
</dbReference>
<feature type="compositionally biased region" description="Basic and acidic residues" evidence="1">
    <location>
        <begin position="262"/>
        <end position="274"/>
    </location>
</feature>
<evidence type="ECO:0000313" key="3">
    <source>
        <dbReference type="Proteomes" id="UP001280581"/>
    </source>
</evidence>
<evidence type="ECO:0000256" key="1">
    <source>
        <dbReference type="SAM" id="MobiDB-lite"/>
    </source>
</evidence>
<evidence type="ECO:0000313" key="2">
    <source>
        <dbReference type="EMBL" id="KAK3216461.1"/>
    </source>
</evidence>
<dbReference type="Proteomes" id="UP001280581">
    <property type="component" value="Unassembled WGS sequence"/>
</dbReference>